<dbReference type="RefSeq" id="XP_005773730.1">
    <property type="nucleotide sequence ID" value="XM_005773673.1"/>
</dbReference>
<reference evidence="2" key="2">
    <citation type="submission" date="2024-10" db="UniProtKB">
        <authorList>
            <consortium name="EnsemblProtists"/>
        </authorList>
    </citation>
    <scope>IDENTIFICATION</scope>
</reference>
<dbReference type="PaxDb" id="2903-EOD21301"/>
<dbReference type="KEGG" id="ehx:EMIHUDRAFT_471720"/>
<reference evidence="3" key="1">
    <citation type="journal article" date="2013" name="Nature">
        <title>Pan genome of the phytoplankton Emiliania underpins its global distribution.</title>
        <authorList>
            <person name="Read B.A."/>
            <person name="Kegel J."/>
            <person name="Klute M.J."/>
            <person name="Kuo A."/>
            <person name="Lefebvre S.C."/>
            <person name="Maumus F."/>
            <person name="Mayer C."/>
            <person name="Miller J."/>
            <person name="Monier A."/>
            <person name="Salamov A."/>
            <person name="Young J."/>
            <person name="Aguilar M."/>
            <person name="Claverie J.M."/>
            <person name="Frickenhaus S."/>
            <person name="Gonzalez K."/>
            <person name="Herman E.K."/>
            <person name="Lin Y.C."/>
            <person name="Napier J."/>
            <person name="Ogata H."/>
            <person name="Sarno A.F."/>
            <person name="Shmutz J."/>
            <person name="Schroeder D."/>
            <person name="de Vargas C."/>
            <person name="Verret F."/>
            <person name="von Dassow P."/>
            <person name="Valentin K."/>
            <person name="Van de Peer Y."/>
            <person name="Wheeler G."/>
            <person name="Dacks J.B."/>
            <person name="Delwiche C.F."/>
            <person name="Dyhrman S.T."/>
            <person name="Glockner G."/>
            <person name="John U."/>
            <person name="Richards T."/>
            <person name="Worden A.Z."/>
            <person name="Zhang X."/>
            <person name="Grigoriev I.V."/>
            <person name="Allen A.E."/>
            <person name="Bidle K."/>
            <person name="Borodovsky M."/>
            <person name="Bowler C."/>
            <person name="Brownlee C."/>
            <person name="Cock J.M."/>
            <person name="Elias M."/>
            <person name="Gladyshev V.N."/>
            <person name="Groth M."/>
            <person name="Guda C."/>
            <person name="Hadaegh A."/>
            <person name="Iglesias-Rodriguez M.D."/>
            <person name="Jenkins J."/>
            <person name="Jones B.M."/>
            <person name="Lawson T."/>
            <person name="Leese F."/>
            <person name="Lindquist E."/>
            <person name="Lobanov A."/>
            <person name="Lomsadze A."/>
            <person name="Malik S.B."/>
            <person name="Marsh M.E."/>
            <person name="Mackinder L."/>
            <person name="Mock T."/>
            <person name="Mueller-Roeber B."/>
            <person name="Pagarete A."/>
            <person name="Parker M."/>
            <person name="Probert I."/>
            <person name="Quesneville H."/>
            <person name="Raines C."/>
            <person name="Rensing S.A."/>
            <person name="Riano-Pachon D.M."/>
            <person name="Richier S."/>
            <person name="Rokitta S."/>
            <person name="Shiraiwa Y."/>
            <person name="Soanes D.M."/>
            <person name="van der Giezen M."/>
            <person name="Wahlund T.M."/>
            <person name="Williams B."/>
            <person name="Wilson W."/>
            <person name="Wolfe G."/>
            <person name="Wurch L.L."/>
        </authorList>
    </citation>
    <scope>NUCLEOTIDE SEQUENCE</scope>
</reference>
<dbReference type="Proteomes" id="UP000013827">
    <property type="component" value="Unassembled WGS sequence"/>
</dbReference>
<evidence type="ECO:0008006" key="4">
    <source>
        <dbReference type="Google" id="ProtNLM"/>
    </source>
</evidence>
<name>A0A0D3JCR6_EMIH1</name>
<dbReference type="GeneID" id="17266848"/>
<protein>
    <recommendedName>
        <fullName evidence="4">Apple domain-containing protein</fullName>
    </recommendedName>
</protein>
<sequence>MKRGTAADGGQRGTFDEFPRRPTRPPPEFDHGDEGDGDGEGIVPDPDGDGLWSAQQPREPSAEELAKYNDSVSVFGDVVLFLDILGASECEGLCLAERGCSSWSLDKLRSVCSLRVVGRPTVRSDPTAISGWMSAQQRESREARFAGSAGEPSVAAAAEEAAAAAAAPSNVSKATGGGLLVN</sequence>
<organism evidence="2 3">
    <name type="scientific">Emiliania huxleyi (strain CCMP1516)</name>
    <dbReference type="NCBI Taxonomy" id="280463"/>
    <lineage>
        <taxon>Eukaryota</taxon>
        <taxon>Haptista</taxon>
        <taxon>Haptophyta</taxon>
        <taxon>Prymnesiophyceae</taxon>
        <taxon>Isochrysidales</taxon>
        <taxon>Noelaerhabdaceae</taxon>
        <taxon>Emiliania</taxon>
    </lineage>
</organism>
<evidence type="ECO:0000313" key="3">
    <source>
        <dbReference type="Proteomes" id="UP000013827"/>
    </source>
</evidence>
<feature type="region of interest" description="Disordered" evidence="1">
    <location>
        <begin position="1"/>
        <end position="59"/>
    </location>
</feature>
<dbReference type="EnsemblProtists" id="EOD21301">
    <property type="protein sequence ID" value="EOD21301"/>
    <property type="gene ID" value="EMIHUDRAFT_471720"/>
</dbReference>
<dbReference type="AlphaFoldDB" id="A0A0D3JCR6"/>
<proteinExistence type="predicted"/>
<evidence type="ECO:0000256" key="1">
    <source>
        <dbReference type="SAM" id="MobiDB-lite"/>
    </source>
</evidence>
<evidence type="ECO:0000313" key="2">
    <source>
        <dbReference type="EnsemblProtists" id="EOD21301"/>
    </source>
</evidence>
<accession>A0A0D3JCR6</accession>
<dbReference type="HOGENOM" id="CLU_1484626_0_0_1"/>
<keyword evidence="3" id="KW-1185">Reference proteome</keyword>